<keyword evidence="4 6" id="KW-1133">Transmembrane helix</keyword>
<dbReference type="Pfam" id="PF00892">
    <property type="entry name" value="EamA"/>
    <property type="match status" value="2"/>
</dbReference>
<dbReference type="PANTHER" id="PTHR42920">
    <property type="entry name" value="OS03G0707200 PROTEIN-RELATED"/>
    <property type="match status" value="1"/>
</dbReference>
<proteinExistence type="predicted"/>
<evidence type="ECO:0000259" key="7">
    <source>
        <dbReference type="Pfam" id="PF00892"/>
    </source>
</evidence>
<evidence type="ECO:0000256" key="6">
    <source>
        <dbReference type="SAM" id="Phobius"/>
    </source>
</evidence>
<dbReference type="InterPro" id="IPR000620">
    <property type="entry name" value="EamA_dom"/>
</dbReference>
<feature type="transmembrane region" description="Helical" evidence="6">
    <location>
        <begin position="183"/>
        <end position="201"/>
    </location>
</feature>
<reference evidence="8 9" key="1">
    <citation type="journal article" date="2014" name="Antonie Van Leeuwenhoek">
        <title>Hyphomonas beringensis sp. nov. and Hyphomonas chukchiensis sp. nov., isolated from surface seawater of the Bering Sea and Chukchi Sea.</title>
        <authorList>
            <person name="Li C."/>
            <person name="Lai Q."/>
            <person name="Li G."/>
            <person name="Dong C."/>
            <person name="Wang J."/>
            <person name="Liao Y."/>
            <person name="Shao Z."/>
        </authorList>
    </citation>
    <scope>NUCLEOTIDE SEQUENCE [LARGE SCALE GENOMIC DNA]</scope>
    <source>
        <strain evidence="8 9">VP2</strain>
    </source>
</reference>
<organism evidence="8 9">
    <name type="scientific">Hyphomonas jannaschiana VP2</name>
    <dbReference type="NCBI Taxonomy" id="1280952"/>
    <lineage>
        <taxon>Bacteria</taxon>
        <taxon>Pseudomonadati</taxon>
        <taxon>Pseudomonadota</taxon>
        <taxon>Alphaproteobacteria</taxon>
        <taxon>Hyphomonadales</taxon>
        <taxon>Hyphomonadaceae</taxon>
        <taxon>Hyphomonas</taxon>
    </lineage>
</organism>
<protein>
    <recommendedName>
        <fullName evidence="7">EamA domain-containing protein</fullName>
    </recommendedName>
</protein>
<evidence type="ECO:0000256" key="5">
    <source>
        <dbReference type="ARBA" id="ARBA00023136"/>
    </source>
</evidence>
<evidence type="ECO:0000256" key="3">
    <source>
        <dbReference type="ARBA" id="ARBA00022692"/>
    </source>
</evidence>
<feature type="transmembrane region" description="Helical" evidence="6">
    <location>
        <begin position="125"/>
        <end position="144"/>
    </location>
</feature>
<gene>
    <name evidence="8" type="ORF">HJA_03976</name>
</gene>
<dbReference type="Proteomes" id="UP000024816">
    <property type="component" value="Unassembled WGS sequence"/>
</dbReference>
<keyword evidence="5 6" id="KW-0472">Membrane</keyword>
<sequence length="298" mass="30859">MPPLSSDLRLPYVAIVSAAALWGSGFYLTRLGLSDSGALGFVALRMGAAALCLMLLAGKSLQHITKHEVLGGCLVALTALIGYGGTAIALETEPSARVAFLSATYVLIVPAIQLLMYGEKPSPQLILGAFFALLGVGLMSGSLTADAADFSLGDMISLLSAVAIATEIVLLGRIMRSADPTRIAVVVLVSTAVLSAMASGVRGEPLPVFTPQLFGIIAVFGIMTAYIQFAMGWAQKRISAPKAAVIYATEPLFAALIGYAVGEALGVNELLGGLLIVLGVLVTAFRIRNPHLRSGQTS</sequence>
<dbReference type="PATRIC" id="fig|1280952.3.peg.788"/>
<evidence type="ECO:0000256" key="1">
    <source>
        <dbReference type="ARBA" id="ARBA00004651"/>
    </source>
</evidence>
<feature type="transmembrane region" description="Helical" evidence="6">
    <location>
        <begin position="213"/>
        <end position="231"/>
    </location>
</feature>
<keyword evidence="3 6" id="KW-0812">Transmembrane</keyword>
<dbReference type="EMBL" id="ARYJ01000002">
    <property type="protein sequence ID" value="KCZ90356.1"/>
    <property type="molecule type" value="Genomic_DNA"/>
</dbReference>
<feature type="transmembrane region" description="Helical" evidence="6">
    <location>
        <begin position="69"/>
        <end position="90"/>
    </location>
</feature>
<dbReference type="PANTHER" id="PTHR42920:SF5">
    <property type="entry name" value="EAMA DOMAIN-CONTAINING PROTEIN"/>
    <property type="match status" value="1"/>
</dbReference>
<feature type="domain" description="EamA" evidence="7">
    <location>
        <begin position="152"/>
        <end position="283"/>
    </location>
</feature>
<dbReference type="RefSeq" id="WP_035578493.1">
    <property type="nucleotide sequence ID" value="NZ_ARYJ01000002.1"/>
</dbReference>
<dbReference type="GO" id="GO:0005886">
    <property type="term" value="C:plasma membrane"/>
    <property type="evidence" value="ECO:0007669"/>
    <property type="project" value="UniProtKB-SubCell"/>
</dbReference>
<evidence type="ECO:0000313" key="8">
    <source>
        <dbReference type="EMBL" id="KCZ90356.1"/>
    </source>
</evidence>
<comment type="subcellular location">
    <subcellularLocation>
        <location evidence="1">Cell membrane</location>
        <topology evidence="1">Multi-pass membrane protein</topology>
    </subcellularLocation>
</comment>
<evidence type="ECO:0000256" key="2">
    <source>
        <dbReference type="ARBA" id="ARBA00022475"/>
    </source>
</evidence>
<evidence type="ECO:0000256" key="4">
    <source>
        <dbReference type="ARBA" id="ARBA00022989"/>
    </source>
</evidence>
<name>A0A059FIJ2_9PROT</name>
<feature type="transmembrane region" description="Helical" evidence="6">
    <location>
        <begin position="267"/>
        <end position="287"/>
    </location>
</feature>
<feature type="domain" description="EamA" evidence="7">
    <location>
        <begin position="12"/>
        <end position="140"/>
    </location>
</feature>
<accession>A0A059FIJ2</accession>
<dbReference type="InterPro" id="IPR051258">
    <property type="entry name" value="Diverse_Substrate_Transporter"/>
</dbReference>
<keyword evidence="2" id="KW-1003">Cell membrane</keyword>
<feature type="transmembrane region" description="Helical" evidence="6">
    <location>
        <begin position="150"/>
        <end position="171"/>
    </location>
</feature>
<feature type="transmembrane region" description="Helical" evidence="6">
    <location>
        <begin position="38"/>
        <end position="57"/>
    </location>
</feature>
<dbReference type="AlphaFoldDB" id="A0A059FIJ2"/>
<dbReference type="OrthoDB" id="9804865at2"/>
<feature type="transmembrane region" description="Helical" evidence="6">
    <location>
        <begin position="96"/>
        <end position="118"/>
    </location>
</feature>
<dbReference type="SUPFAM" id="SSF103481">
    <property type="entry name" value="Multidrug resistance efflux transporter EmrE"/>
    <property type="match status" value="2"/>
</dbReference>
<feature type="transmembrane region" description="Helical" evidence="6">
    <location>
        <begin position="12"/>
        <end position="32"/>
    </location>
</feature>
<evidence type="ECO:0000313" key="9">
    <source>
        <dbReference type="Proteomes" id="UP000024816"/>
    </source>
</evidence>
<feature type="transmembrane region" description="Helical" evidence="6">
    <location>
        <begin position="243"/>
        <end position="261"/>
    </location>
</feature>
<dbReference type="InterPro" id="IPR037185">
    <property type="entry name" value="EmrE-like"/>
</dbReference>
<keyword evidence="9" id="KW-1185">Reference proteome</keyword>
<comment type="caution">
    <text evidence="8">The sequence shown here is derived from an EMBL/GenBank/DDBJ whole genome shotgun (WGS) entry which is preliminary data.</text>
</comment>
<dbReference type="eggNOG" id="COG0697">
    <property type="taxonomic scope" value="Bacteria"/>
</dbReference>